<reference evidence="6 7" key="1">
    <citation type="submission" date="2014-10" db="EMBL/GenBank/DDBJ databases">
        <title>Genome sequence of Erwinia typographi M043b.</title>
        <authorList>
            <person name="Chan K.-G."/>
            <person name="Tan W.-S."/>
        </authorList>
    </citation>
    <scope>NUCLEOTIDE SEQUENCE [LARGE SCALE GENOMIC DNA]</scope>
    <source>
        <strain evidence="6 7">M043b</strain>
    </source>
</reference>
<dbReference type="FunFam" id="3.40.50.10440:FF:000001">
    <property type="entry name" value="Dihydroxyacetone kinase, DhaK subunit"/>
    <property type="match status" value="1"/>
</dbReference>
<dbReference type="InterPro" id="IPR004006">
    <property type="entry name" value="DhaK_dom"/>
</dbReference>
<dbReference type="Pfam" id="PF02733">
    <property type="entry name" value="Dak1"/>
    <property type="match status" value="1"/>
</dbReference>
<keyword evidence="1" id="KW-0808">Transferase</keyword>
<dbReference type="Proteomes" id="UP000030351">
    <property type="component" value="Unassembled WGS sequence"/>
</dbReference>
<evidence type="ECO:0000313" key="6">
    <source>
        <dbReference type="EMBL" id="KGT92230.1"/>
    </source>
</evidence>
<organism evidence="6 7">
    <name type="scientific">Erwinia typographi</name>
    <dbReference type="NCBI Taxonomy" id="371042"/>
    <lineage>
        <taxon>Bacteria</taxon>
        <taxon>Pseudomonadati</taxon>
        <taxon>Pseudomonadota</taxon>
        <taxon>Gammaproteobacteria</taxon>
        <taxon>Enterobacterales</taxon>
        <taxon>Erwiniaceae</taxon>
        <taxon>Erwinia</taxon>
    </lineage>
</organism>
<dbReference type="PANTHER" id="PTHR28629:SF4">
    <property type="entry name" value="TRIOKINASE_FMN CYCLASE"/>
    <property type="match status" value="1"/>
</dbReference>
<dbReference type="GO" id="GO:0005829">
    <property type="term" value="C:cytosol"/>
    <property type="evidence" value="ECO:0007669"/>
    <property type="project" value="TreeGrafter"/>
</dbReference>
<dbReference type="STRING" id="371042.NG99_14570"/>
<keyword evidence="3 6" id="KW-0418">Kinase</keyword>
<dbReference type="GO" id="GO:0004371">
    <property type="term" value="F:glycerone kinase activity"/>
    <property type="evidence" value="ECO:0007669"/>
    <property type="project" value="InterPro"/>
</dbReference>
<gene>
    <name evidence="6" type="ORF">NG99_14570</name>
</gene>
<name>A0A0A3Z035_9GAMM</name>
<dbReference type="GO" id="GO:0019563">
    <property type="term" value="P:glycerol catabolic process"/>
    <property type="evidence" value="ECO:0007669"/>
    <property type="project" value="TreeGrafter"/>
</dbReference>
<keyword evidence="4" id="KW-0067">ATP-binding</keyword>
<dbReference type="PROSITE" id="PS51481">
    <property type="entry name" value="DHAK"/>
    <property type="match status" value="1"/>
</dbReference>
<dbReference type="Gene3D" id="3.30.1180.20">
    <property type="entry name" value="Dihydroxyacetone kinase, domain 2"/>
    <property type="match status" value="1"/>
</dbReference>
<proteinExistence type="predicted"/>
<evidence type="ECO:0000259" key="5">
    <source>
        <dbReference type="PROSITE" id="PS51481"/>
    </source>
</evidence>
<dbReference type="FunFam" id="3.30.1180.20:FF:000001">
    <property type="entry name" value="Dihydroxyacetone kinase 1"/>
    <property type="match status" value="1"/>
</dbReference>
<dbReference type="Gene3D" id="3.40.50.10440">
    <property type="entry name" value="Dihydroxyacetone kinase, domain 1"/>
    <property type="match status" value="1"/>
</dbReference>
<dbReference type="EMBL" id="JRUQ01000041">
    <property type="protein sequence ID" value="KGT92230.1"/>
    <property type="molecule type" value="Genomic_DNA"/>
</dbReference>
<dbReference type="eggNOG" id="COG2376">
    <property type="taxonomic scope" value="Bacteria"/>
</dbReference>
<dbReference type="InterPro" id="IPR050861">
    <property type="entry name" value="Dihydroxyacetone_Kinase"/>
</dbReference>
<protein>
    <submittedName>
        <fullName evidence="6">Dihydroxyacetone kinase</fullName>
    </submittedName>
</protein>
<sequence length="334" mass="35128">MKKILNNPENYADEALEGMCLAFPHLYAQSGEAGRVITRATPANSKPGIVSGGGSGHLPTFAGYVGTGLLDACAVGNVFAGPAVMDCMDAIRAANTGKGVLLLFGNYGGDKMNFAMASEMLEAEGIATRTVLACDDVGSARRDERQKRRGVAGLIYAYKIAGAKAEQPDATLDQVAEIAQRALDNTVTIGVALLPCTVPEAGKPTFTLADNEMEFGMGIHGEPGIHRGPLLAADTLADEMLNTLLQDGDIRAGDRVAVMLNSLGATPLEELFILWRQVRAGLLGHNISVSPPQIGRYATSMEMAGASLTLLKLDDELESLLNAPVASPWWSNAS</sequence>
<dbReference type="PANTHER" id="PTHR28629">
    <property type="entry name" value="TRIOKINASE/FMN CYCLASE"/>
    <property type="match status" value="1"/>
</dbReference>
<keyword evidence="7" id="KW-1185">Reference proteome</keyword>
<evidence type="ECO:0000313" key="7">
    <source>
        <dbReference type="Proteomes" id="UP000030351"/>
    </source>
</evidence>
<dbReference type="AlphaFoldDB" id="A0A0A3Z035"/>
<feature type="domain" description="DhaK" evidence="5">
    <location>
        <begin position="7"/>
        <end position="330"/>
    </location>
</feature>
<evidence type="ECO:0000256" key="2">
    <source>
        <dbReference type="ARBA" id="ARBA00022741"/>
    </source>
</evidence>
<dbReference type="GO" id="GO:0005524">
    <property type="term" value="F:ATP binding"/>
    <property type="evidence" value="ECO:0007669"/>
    <property type="project" value="UniProtKB-KW"/>
</dbReference>
<dbReference type="SUPFAM" id="SSF82549">
    <property type="entry name" value="DAK1/DegV-like"/>
    <property type="match status" value="1"/>
</dbReference>
<evidence type="ECO:0000256" key="4">
    <source>
        <dbReference type="ARBA" id="ARBA00022840"/>
    </source>
</evidence>
<accession>A0A0A3Z035</accession>
<dbReference type="OrthoDB" id="9806345at2"/>
<keyword evidence="2" id="KW-0547">Nucleotide-binding</keyword>
<evidence type="ECO:0000256" key="1">
    <source>
        <dbReference type="ARBA" id="ARBA00022679"/>
    </source>
</evidence>
<evidence type="ECO:0000256" key="3">
    <source>
        <dbReference type="ARBA" id="ARBA00022777"/>
    </source>
</evidence>
<comment type="caution">
    <text evidence="6">The sequence shown here is derived from an EMBL/GenBank/DDBJ whole genome shotgun (WGS) entry which is preliminary data.</text>
</comment>